<evidence type="ECO:0000313" key="1">
    <source>
        <dbReference type="EMBL" id="MBB4659329.1"/>
    </source>
</evidence>
<dbReference type="Proteomes" id="UP000563524">
    <property type="component" value="Unassembled WGS sequence"/>
</dbReference>
<protein>
    <submittedName>
        <fullName evidence="1">Uncharacterized protein</fullName>
    </submittedName>
</protein>
<dbReference type="RefSeq" id="WP_183817808.1">
    <property type="nucleotide sequence ID" value="NZ_JACHOB010000003.1"/>
</dbReference>
<proteinExistence type="predicted"/>
<accession>A0A840I3A4</accession>
<dbReference type="AlphaFoldDB" id="A0A840I3A4"/>
<dbReference type="EMBL" id="JACHOB010000003">
    <property type="protein sequence ID" value="MBB4659329.1"/>
    <property type="molecule type" value="Genomic_DNA"/>
</dbReference>
<keyword evidence="2" id="KW-1185">Reference proteome</keyword>
<gene>
    <name evidence="1" type="ORF">GGQ59_001854</name>
</gene>
<organism evidence="1 2">
    <name type="scientific">Parvularcula dongshanensis</name>
    <dbReference type="NCBI Taxonomy" id="1173995"/>
    <lineage>
        <taxon>Bacteria</taxon>
        <taxon>Pseudomonadati</taxon>
        <taxon>Pseudomonadota</taxon>
        <taxon>Alphaproteobacteria</taxon>
        <taxon>Parvularculales</taxon>
        <taxon>Parvularculaceae</taxon>
        <taxon>Parvularcula</taxon>
    </lineage>
</organism>
<comment type="caution">
    <text evidence="1">The sequence shown here is derived from an EMBL/GenBank/DDBJ whole genome shotgun (WGS) entry which is preliminary data.</text>
</comment>
<reference evidence="1 2" key="1">
    <citation type="submission" date="2020-08" db="EMBL/GenBank/DDBJ databases">
        <title>Genomic Encyclopedia of Type Strains, Phase IV (KMG-IV): sequencing the most valuable type-strain genomes for metagenomic binning, comparative biology and taxonomic classification.</title>
        <authorList>
            <person name="Goeker M."/>
        </authorList>
    </citation>
    <scope>NUCLEOTIDE SEQUENCE [LARGE SCALE GENOMIC DNA]</scope>
    <source>
        <strain evidence="1 2">DSM 102850</strain>
    </source>
</reference>
<sequence>MSRPEREAEATAIGLQTLVDGVRPITLADRLAVRAAEPMRPRRDPYARQKACDLGLFDEVGRAQIGLVDLLANS</sequence>
<name>A0A840I3A4_9PROT</name>
<evidence type="ECO:0000313" key="2">
    <source>
        <dbReference type="Proteomes" id="UP000563524"/>
    </source>
</evidence>